<gene>
    <name evidence="1" type="ORF">DARMORV10_C06P08530.1</name>
</gene>
<sequence>MRLRVWKGKKSCVSSTTMVAGTRKSPTFSTTTTNRNPIPTTNKVVIRLETTSKAAINLSRTPHLVPLLLKRGTSLRSKNFLTHALLVTLGVWTRCNITSCLVQPIVFFLFCSVRRGPIFTNQKQNHFPFSFSSLRKLYIRLSQPFTYMMECGSINKHVTLL</sequence>
<accession>A0A816Q3E0</accession>
<reference evidence="1" key="1">
    <citation type="submission" date="2021-01" db="EMBL/GenBank/DDBJ databases">
        <authorList>
            <consortium name="Genoscope - CEA"/>
            <person name="William W."/>
        </authorList>
    </citation>
    <scope>NUCLEOTIDE SEQUENCE</scope>
</reference>
<dbReference type="EMBL" id="HG994370">
    <property type="protein sequence ID" value="CAF2055712.1"/>
    <property type="molecule type" value="Genomic_DNA"/>
</dbReference>
<dbReference type="Proteomes" id="UP001295469">
    <property type="component" value="Chromosome C06"/>
</dbReference>
<organism evidence="1">
    <name type="scientific">Brassica napus</name>
    <name type="common">Rape</name>
    <dbReference type="NCBI Taxonomy" id="3708"/>
    <lineage>
        <taxon>Eukaryota</taxon>
        <taxon>Viridiplantae</taxon>
        <taxon>Streptophyta</taxon>
        <taxon>Embryophyta</taxon>
        <taxon>Tracheophyta</taxon>
        <taxon>Spermatophyta</taxon>
        <taxon>Magnoliopsida</taxon>
        <taxon>eudicotyledons</taxon>
        <taxon>Gunneridae</taxon>
        <taxon>Pentapetalae</taxon>
        <taxon>rosids</taxon>
        <taxon>malvids</taxon>
        <taxon>Brassicales</taxon>
        <taxon>Brassicaceae</taxon>
        <taxon>Brassiceae</taxon>
        <taxon>Brassica</taxon>
    </lineage>
</organism>
<name>A0A816Q3E0_BRANA</name>
<protein>
    <submittedName>
        <fullName evidence="1">(rape) hypothetical protein</fullName>
    </submittedName>
</protein>
<evidence type="ECO:0000313" key="1">
    <source>
        <dbReference type="EMBL" id="CAF2055712.1"/>
    </source>
</evidence>
<proteinExistence type="predicted"/>
<dbReference type="AlphaFoldDB" id="A0A816Q3E0"/>